<gene>
    <name evidence="1" type="ORF">NUW54_g5572</name>
</gene>
<dbReference type="Proteomes" id="UP001144978">
    <property type="component" value="Unassembled WGS sequence"/>
</dbReference>
<reference evidence="1" key="1">
    <citation type="submission" date="2022-08" db="EMBL/GenBank/DDBJ databases">
        <title>Genome Sequence of Pycnoporus sanguineus.</title>
        <authorList>
            <person name="Buettner E."/>
        </authorList>
    </citation>
    <scope>NUCLEOTIDE SEQUENCE</scope>
    <source>
        <strain evidence="1">CG-C14</strain>
    </source>
</reference>
<evidence type="ECO:0000313" key="1">
    <source>
        <dbReference type="EMBL" id="KAJ3002948.1"/>
    </source>
</evidence>
<organism evidence="1 2">
    <name type="scientific">Trametes sanguinea</name>
    <dbReference type="NCBI Taxonomy" id="158606"/>
    <lineage>
        <taxon>Eukaryota</taxon>
        <taxon>Fungi</taxon>
        <taxon>Dikarya</taxon>
        <taxon>Basidiomycota</taxon>
        <taxon>Agaricomycotina</taxon>
        <taxon>Agaricomycetes</taxon>
        <taxon>Polyporales</taxon>
        <taxon>Polyporaceae</taxon>
        <taxon>Trametes</taxon>
    </lineage>
</organism>
<accession>A0ACC1PVS4</accession>
<dbReference type="EMBL" id="JANSHE010001384">
    <property type="protein sequence ID" value="KAJ3002948.1"/>
    <property type="molecule type" value="Genomic_DNA"/>
</dbReference>
<name>A0ACC1PVS4_9APHY</name>
<protein>
    <submittedName>
        <fullName evidence="1">Uncharacterized protein</fullName>
    </submittedName>
</protein>
<proteinExistence type="predicted"/>
<sequence length="348" mass="38348">MTPQSSTLPSDSDALPARPTIVIERLEMSPSGPGNVELCLLSTFGKAKFNSLPPVLKHFSIPISPHQHALPGSTHFHSTPSWQEAETWLIALPFVSKAEYIEGRWEDKYVEGGSFKLEPEDLARLKNICRMRREQWNDKCMRDSRHKERSLHEYQEHVATAIEKKKRMQSQDSPSCTSAVSIAGVIKAPEQDACAAEVGTDKTRDSLQAASFRTSDSSEAMDPTCQCSQGSGSYTGTGRACATKAIEHDGSGLGPRPLERATAHCYPRGDCFVRGYSSSTAAVPQSTYIPNQRVLVQHTAGTWVPGTIFSGPFFSTLLLTQAFDIEFLDPAGKRTRRCFRARDVRPAN</sequence>
<evidence type="ECO:0000313" key="2">
    <source>
        <dbReference type="Proteomes" id="UP001144978"/>
    </source>
</evidence>
<keyword evidence="2" id="KW-1185">Reference proteome</keyword>
<comment type="caution">
    <text evidence="1">The sequence shown here is derived from an EMBL/GenBank/DDBJ whole genome shotgun (WGS) entry which is preliminary data.</text>
</comment>